<gene>
    <name evidence="3" type="ORF">LR48_Vigan115s000300</name>
</gene>
<evidence type="ECO:0000313" key="3">
    <source>
        <dbReference type="EMBL" id="KOM25533.1"/>
    </source>
</evidence>
<feature type="compositionally biased region" description="Basic residues" evidence="1">
    <location>
        <begin position="1"/>
        <end position="12"/>
    </location>
</feature>
<name>A0A0L9T4N1_PHAAN</name>
<dbReference type="EMBL" id="KQ258269">
    <property type="protein sequence ID" value="KOM25533.1"/>
    <property type="molecule type" value="Genomic_DNA"/>
</dbReference>
<dbReference type="AlphaFoldDB" id="A0A0L9T4N1"/>
<evidence type="ECO:0000259" key="2">
    <source>
        <dbReference type="Pfam" id="PF20167"/>
    </source>
</evidence>
<accession>A0A0L9T4N1</accession>
<dbReference type="Pfam" id="PF20167">
    <property type="entry name" value="Transposase_32"/>
    <property type="match status" value="1"/>
</dbReference>
<reference evidence="4" key="1">
    <citation type="journal article" date="2015" name="Proc. Natl. Acad. Sci. U.S.A.">
        <title>Genome sequencing of adzuki bean (Vigna angularis) provides insight into high starch and low fat accumulation and domestication.</title>
        <authorList>
            <person name="Yang K."/>
            <person name="Tian Z."/>
            <person name="Chen C."/>
            <person name="Luo L."/>
            <person name="Zhao B."/>
            <person name="Wang Z."/>
            <person name="Yu L."/>
            <person name="Li Y."/>
            <person name="Sun Y."/>
            <person name="Li W."/>
            <person name="Chen Y."/>
            <person name="Li Y."/>
            <person name="Zhang Y."/>
            <person name="Ai D."/>
            <person name="Zhao J."/>
            <person name="Shang C."/>
            <person name="Ma Y."/>
            <person name="Wu B."/>
            <person name="Wang M."/>
            <person name="Gao L."/>
            <person name="Sun D."/>
            <person name="Zhang P."/>
            <person name="Guo F."/>
            <person name="Wang W."/>
            <person name="Li Y."/>
            <person name="Wang J."/>
            <person name="Varshney R.K."/>
            <person name="Wang J."/>
            <person name="Ling H.Q."/>
            <person name="Wan P."/>
        </authorList>
    </citation>
    <scope>NUCLEOTIDE SEQUENCE</scope>
    <source>
        <strain evidence="4">cv. Jingnong 6</strain>
    </source>
</reference>
<protein>
    <recommendedName>
        <fullName evidence="2">Putative plant transposon protein domain-containing protein</fullName>
    </recommendedName>
</protein>
<sequence>MAESSRRRRRRTNAVSENPVPTRDATVEGWLSDEADQLSFSRFWKERKLIKQKFIDLSWYISYNFSFPNLTIEQGVQHLMELRGRYYPDLVRTFYYNLKIRDGVFQTRVKGVDIVLDNDIWTNVAKVPVLEHSQTIPDDFAQFNKIAVYQSFLRNPRQHNARLFLAGGLKMEERLLHYLIVWILCPRGSNHAQCSETDLIIMYGILQSIPLNWPHLIKTIMYKAKRLDVAPLPYPLLVSQICVVKGVDITNENHETVLPGHKVGDNSLRQMGFIKQGQSYIHPEDAIEGNEDEAEDIPMPDPTNVAGPSQVHEEYSLESLSRQMTEMTRLQTEMMNIQNIRHEEICTHLRNLDIRVSGLEQHLLSDESDEF</sequence>
<proteinExistence type="predicted"/>
<dbReference type="Gramene" id="KOM25533">
    <property type="protein sequence ID" value="KOM25533"/>
    <property type="gene ID" value="LR48_Vigan115s000300"/>
</dbReference>
<dbReference type="InterPro" id="IPR046796">
    <property type="entry name" value="Transposase_32_dom"/>
</dbReference>
<dbReference type="Proteomes" id="UP000053144">
    <property type="component" value="Unassembled WGS sequence"/>
</dbReference>
<feature type="domain" description="Putative plant transposon protein" evidence="2">
    <location>
        <begin position="75"/>
        <end position="248"/>
    </location>
</feature>
<organism evidence="3 4">
    <name type="scientific">Phaseolus angularis</name>
    <name type="common">Azuki bean</name>
    <name type="synonym">Vigna angularis</name>
    <dbReference type="NCBI Taxonomy" id="3914"/>
    <lineage>
        <taxon>Eukaryota</taxon>
        <taxon>Viridiplantae</taxon>
        <taxon>Streptophyta</taxon>
        <taxon>Embryophyta</taxon>
        <taxon>Tracheophyta</taxon>
        <taxon>Spermatophyta</taxon>
        <taxon>Magnoliopsida</taxon>
        <taxon>eudicotyledons</taxon>
        <taxon>Gunneridae</taxon>
        <taxon>Pentapetalae</taxon>
        <taxon>rosids</taxon>
        <taxon>fabids</taxon>
        <taxon>Fabales</taxon>
        <taxon>Fabaceae</taxon>
        <taxon>Papilionoideae</taxon>
        <taxon>50 kb inversion clade</taxon>
        <taxon>NPAAA clade</taxon>
        <taxon>indigoferoid/millettioid clade</taxon>
        <taxon>Phaseoleae</taxon>
        <taxon>Vigna</taxon>
    </lineage>
</organism>
<evidence type="ECO:0000313" key="4">
    <source>
        <dbReference type="Proteomes" id="UP000053144"/>
    </source>
</evidence>
<evidence type="ECO:0000256" key="1">
    <source>
        <dbReference type="SAM" id="MobiDB-lite"/>
    </source>
</evidence>
<feature type="region of interest" description="Disordered" evidence="1">
    <location>
        <begin position="1"/>
        <end position="21"/>
    </location>
</feature>